<organism evidence="2 3">
    <name type="scientific">Deinococcus hopiensis KR-140</name>
    <dbReference type="NCBI Taxonomy" id="695939"/>
    <lineage>
        <taxon>Bacteria</taxon>
        <taxon>Thermotogati</taxon>
        <taxon>Deinococcota</taxon>
        <taxon>Deinococci</taxon>
        <taxon>Deinococcales</taxon>
        <taxon>Deinococcaceae</taxon>
        <taxon>Deinococcus</taxon>
    </lineage>
</organism>
<evidence type="ECO:0000313" key="2">
    <source>
        <dbReference type="EMBL" id="SMB97194.1"/>
    </source>
</evidence>
<evidence type="ECO:0000256" key="1">
    <source>
        <dbReference type="SAM" id="Phobius"/>
    </source>
</evidence>
<dbReference type="AlphaFoldDB" id="A0A1W1VWD8"/>
<evidence type="ECO:0000313" key="3">
    <source>
        <dbReference type="Proteomes" id="UP000192582"/>
    </source>
</evidence>
<protein>
    <submittedName>
        <fullName evidence="2">Uncharacterized protein</fullName>
    </submittedName>
</protein>
<keyword evidence="1" id="KW-0472">Membrane</keyword>
<keyword evidence="1" id="KW-1133">Transmembrane helix</keyword>
<keyword evidence="3" id="KW-1185">Reference proteome</keyword>
<reference evidence="2 3" key="1">
    <citation type="submission" date="2017-04" db="EMBL/GenBank/DDBJ databases">
        <authorList>
            <person name="Afonso C.L."/>
            <person name="Miller P.J."/>
            <person name="Scott M.A."/>
            <person name="Spackman E."/>
            <person name="Goraichik I."/>
            <person name="Dimitrov K.M."/>
            <person name="Suarez D.L."/>
            <person name="Swayne D.E."/>
        </authorList>
    </citation>
    <scope>NUCLEOTIDE SEQUENCE [LARGE SCALE GENOMIC DNA]</scope>
    <source>
        <strain evidence="2 3">KR-140</strain>
    </source>
</reference>
<sequence>MRGFNNDRADMPKTPRKSRWRRGLAIVVMTAGSLYGFLWWLSEFPPAEPIFSFLEGSNQRLRRECEAEVRRQLNGPQNIRFVNAWTAEKQIAIPSRYRMMVSLRSWHSEVTVITGQGRRKRFEFLCLDRLHPKQVDIWELNSDNTRVQESVKHFPERYSSGRTSYS</sequence>
<accession>A0A1W1VWD8</accession>
<gene>
    <name evidence="2" type="ORF">SAMN00790413_06405</name>
</gene>
<proteinExistence type="predicted"/>
<dbReference type="Proteomes" id="UP000192582">
    <property type="component" value="Unassembled WGS sequence"/>
</dbReference>
<name>A0A1W1VWD8_9DEIO</name>
<dbReference type="RefSeq" id="WP_139807154.1">
    <property type="nucleotide sequence ID" value="NZ_FWWU01000010.1"/>
</dbReference>
<keyword evidence="1" id="KW-0812">Transmembrane</keyword>
<dbReference type="EMBL" id="FWWU01000010">
    <property type="protein sequence ID" value="SMB97194.1"/>
    <property type="molecule type" value="Genomic_DNA"/>
</dbReference>
<feature type="transmembrane region" description="Helical" evidence="1">
    <location>
        <begin position="20"/>
        <end position="41"/>
    </location>
</feature>